<protein>
    <submittedName>
        <fullName evidence="1">Uncharacterized protein</fullName>
    </submittedName>
</protein>
<keyword evidence="2" id="KW-1185">Reference proteome</keyword>
<accession>A0A2S8SD77</accession>
<dbReference type="RefSeq" id="WP_105512994.1">
    <property type="nucleotide sequence ID" value="NZ_PVEP01000001.1"/>
</dbReference>
<dbReference type="AlphaFoldDB" id="A0A2S8SD77"/>
<proteinExistence type="predicted"/>
<dbReference type="OrthoDB" id="7862979at2"/>
<reference evidence="1 2" key="1">
    <citation type="submission" date="2018-02" db="EMBL/GenBank/DDBJ databases">
        <title>Genomic Encyclopedia of Archaeal and Bacterial Type Strains, Phase II (KMG-II): from individual species to whole genera.</title>
        <authorList>
            <person name="Goeker M."/>
        </authorList>
    </citation>
    <scope>NUCLEOTIDE SEQUENCE [LARGE SCALE GENOMIC DNA]</scope>
    <source>
        <strain evidence="1 2">DSM 18921</strain>
    </source>
</reference>
<gene>
    <name evidence="1" type="ORF">LX70_00556</name>
</gene>
<evidence type="ECO:0000313" key="1">
    <source>
        <dbReference type="EMBL" id="PQV58743.1"/>
    </source>
</evidence>
<organism evidence="1 2">
    <name type="scientific">Albidovulum denitrificans</name>
    <dbReference type="NCBI Taxonomy" id="404881"/>
    <lineage>
        <taxon>Bacteria</taxon>
        <taxon>Pseudomonadati</taxon>
        <taxon>Pseudomonadota</taxon>
        <taxon>Alphaproteobacteria</taxon>
        <taxon>Rhodobacterales</taxon>
        <taxon>Paracoccaceae</taxon>
        <taxon>Albidovulum</taxon>
    </lineage>
</organism>
<dbReference type="Proteomes" id="UP000238338">
    <property type="component" value="Unassembled WGS sequence"/>
</dbReference>
<evidence type="ECO:0000313" key="2">
    <source>
        <dbReference type="Proteomes" id="UP000238338"/>
    </source>
</evidence>
<dbReference type="EMBL" id="PVEP01000001">
    <property type="protein sequence ID" value="PQV58743.1"/>
    <property type="molecule type" value="Genomic_DNA"/>
</dbReference>
<name>A0A2S8SD77_9RHOB</name>
<comment type="caution">
    <text evidence="1">The sequence shown here is derived from an EMBL/GenBank/DDBJ whole genome shotgun (WGS) entry which is preliminary data.</text>
</comment>
<sequence>MDLTQAADQVARGFLTGKRRPPEFHVAVTRNAILDCLLSSEEPDFIARICGPVAHPGVRLVARRVVRKIAPHLVELAGQTLAEAR</sequence>